<name>A0A926Q2V4_9FLAO</name>
<keyword evidence="3" id="KW-0997">Cell inner membrane</keyword>
<sequence length="294" mass="34940">MQLLVFILAYPLLWIISQLPFRLLYVISDVVYFILYKLIGYRKKTVRTNLKLALPERSAEERLCIEKKFYRHFGDVFLEMIKSLSVSKAEIKKRYTFTNIELIQKLEKEKSIILLFPHYANWEWSSTINLYVTSSKGYAVYQRIQNKYFNNLVKNIREKNGTTLIETRETIKVIRKNQINKVPAIYGFLSDQSPQLSKAVYWQEFMGIKVPVHIGPEVLAKRADLTVLYMHTEKIKRGYYRATLKTLTTSPATNPNYQITDMYIREVEKQIKEAPEYYFWTHKRWKHKGKAPKD</sequence>
<evidence type="ECO:0000256" key="4">
    <source>
        <dbReference type="ARBA" id="ARBA00022679"/>
    </source>
</evidence>
<dbReference type="PANTHER" id="PTHR30606">
    <property type="entry name" value="LIPID A BIOSYNTHESIS LAUROYL ACYLTRANSFERASE"/>
    <property type="match status" value="1"/>
</dbReference>
<evidence type="ECO:0000256" key="3">
    <source>
        <dbReference type="ARBA" id="ARBA00022519"/>
    </source>
</evidence>
<reference evidence="7 8" key="1">
    <citation type="submission" date="2020-09" db="EMBL/GenBank/DDBJ databases">
        <title>Sinomicrobium weinanense sp. nov., a halophilic bacteria isolated from saline-alkali soil.</title>
        <authorList>
            <person name="Wu P."/>
            <person name="Ren H."/>
            <person name="Mei Y."/>
            <person name="Liang Y."/>
            <person name="Chen Z."/>
        </authorList>
    </citation>
    <scope>NUCLEOTIDE SEQUENCE [LARGE SCALE GENOMIC DNA]</scope>
    <source>
        <strain evidence="7 8">FJxs</strain>
    </source>
</reference>
<keyword evidence="6 7" id="KW-0012">Acyltransferase</keyword>
<dbReference type="PIRSF" id="PIRSF026649">
    <property type="entry name" value="MsbB"/>
    <property type="match status" value="1"/>
</dbReference>
<gene>
    <name evidence="7" type="ORF">IBL28_05140</name>
</gene>
<evidence type="ECO:0000256" key="2">
    <source>
        <dbReference type="ARBA" id="ARBA00022475"/>
    </source>
</evidence>
<dbReference type="GO" id="GO:0016746">
    <property type="term" value="F:acyltransferase activity"/>
    <property type="evidence" value="ECO:0007669"/>
    <property type="project" value="UniProtKB-KW"/>
</dbReference>
<dbReference type="GO" id="GO:0009247">
    <property type="term" value="P:glycolipid biosynthetic process"/>
    <property type="evidence" value="ECO:0007669"/>
    <property type="project" value="UniProtKB-ARBA"/>
</dbReference>
<dbReference type="PANTHER" id="PTHR30606:SF10">
    <property type="entry name" value="PHOSPHATIDYLINOSITOL MANNOSIDE ACYLTRANSFERASE"/>
    <property type="match status" value="1"/>
</dbReference>
<proteinExistence type="predicted"/>
<evidence type="ECO:0000313" key="7">
    <source>
        <dbReference type="EMBL" id="MBC9795341.1"/>
    </source>
</evidence>
<dbReference type="Proteomes" id="UP000653730">
    <property type="component" value="Unassembled WGS sequence"/>
</dbReference>
<comment type="subcellular location">
    <subcellularLocation>
        <location evidence="1">Cell inner membrane</location>
    </subcellularLocation>
</comment>
<keyword evidence="5" id="KW-0472">Membrane</keyword>
<dbReference type="InterPro" id="IPR004960">
    <property type="entry name" value="LipA_acyltrans"/>
</dbReference>
<keyword evidence="4" id="KW-0808">Transferase</keyword>
<comment type="caution">
    <text evidence="7">The sequence shown here is derived from an EMBL/GenBank/DDBJ whole genome shotgun (WGS) entry which is preliminary data.</text>
</comment>
<dbReference type="Pfam" id="PF03279">
    <property type="entry name" value="Lip_A_acyltrans"/>
    <property type="match status" value="1"/>
</dbReference>
<dbReference type="GO" id="GO:0005886">
    <property type="term" value="C:plasma membrane"/>
    <property type="evidence" value="ECO:0007669"/>
    <property type="project" value="UniProtKB-SubCell"/>
</dbReference>
<protein>
    <submittedName>
        <fullName evidence="7">Lysophospholipid acyltransferase family protein</fullName>
    </submittedName>
</protein>
<organism evidence="7 8">
    <name type="scientific">Sinomicrobium weinanense</name>
    <dbReference type="NCBI Taxonomy" id="2842200"/>
    <lineage>
        <taxon>Bacteria</taxon>
        <taxon>Pseudomonadati</taxon>
        <taxon>Bacteroidota</taxon>
        <taxon>Flavobacteriia</taxon>
        <taxon>Flavobacteriales</taxon>
        <taxon>Flavobacteriaceae</taxon>
        <taxon>Sinomicrobium</taxon>
    </lineage>
</organism>
<evidence type="ECO:0000256" key="5">
    <source>
        <dbReference type="ARBA" id="ARBA00023136"/>
    </source>
</evidence>
<keyword evidence="2" id="KW-1003">Cell membrane</keyword>
<evidence type="ECO:0000256" key="1">
    <source>
        <dbReference type="ARBA" id="ARBA00004533"/>
    </source>
</evidence>
<dbReference type="AlphaFoldDB" id="A0A926Q2V4"/>
<evidence type="ECO:0000256" key="6">
    <source>
        <dbReference type="ARBA" id="ARBA00023315"/>
    </source>
</evidence>
<dbReference type="EMBL" id="JACVDC010000009">
    <property type="protein sequence ID" value="MBC9795341.1"/>
    <property type="molecule type" value="Genomic_DNA"/>
</dbReference>
<accession>A0A926Q2V4</accession>
<dbReference type="CDD" id="cd07984">
    <property type="entry name" value="LPLAT_LABLAT-like"/>
    <property type="match status" value="1"/>
</dbReference>
<evidence type="ECO:0000313" key="8">
    <source>
        <dbReference type="Proteomes" id="UP000653730"/>
    </source>
</evidence>
<keyword evidence="8" id="KW-1185">Reference proteome</keyword>